<evidence type="ECO:0000313" key="11">
    <source>
        <dbReference type="RefSeq" id="XP_011495050.1"/>
    </source>
</evidence>
<gene>
    <name evidence="11" type="primary">LOC105359977</name>
</gene>
<comment type="similarity">
    <text evidence="2">Belongs to the twisted gastrulation protein family.</text>
</comment>
<reference evidence="11" key="1">
    <citation type="submission" date="2025-08" db="UniProtKB">
        <authorList>
            <consortium name="RefSeq"/>
        </authorList>
    </citation>
    <scope>IDENTIFICATION</scope>
</reference>
<dbReference type="KEGG" id="csol:105359977"/>
<sequence>MLLMLQVRIMMFAGVIFTIYLVSPSEACNEAICASIVSKCMLLKSCKCELNTCSCCKDCFLCLSFLYDECCSCFDLCPKPNITSNPLSKKSHVEDFDEAFPELFQALTDEPDVHKRWSSFTYPVDLPIKIFNHYQDKNFKYTMQSIDGRYNYSTRFDVTTVNCTVAFIVECNSWDKCKKYCQSMGATSYRWFHDGCCECIGDTCINYGVNESRCLNCPVKMKKIVEDEYDDYGQDEDYEVTDD</sequence>
<evidence type="ECO:0000256" key="5">
    <source>
        <dbReference type="ARBA" id="ARBA00022729"/>
    </source>
</evidence>
<comment type="subcellular location">
    <subcellularLocation>
        <location evidence="1">Secreted</location>
    </subcellularLocation>
</comment>
<dbReference type="RefSeq" id="XP_011495050.1">
    <property type="nucleotide sequence ID" value="XM_011496748.1"/>
</dbReference>
<feature type="domain" description="Tsg C-terminal" evidence="8">
    <location>
        <begin position="87"/>
        <end position="218"/>
    </location>
</feature>
<proteinExistence type="inferred from homology"/>
<evidence type="ECO:0000259" key="8">
    <source>
        <dbReference type="Pfam" id="PF04668"/>
    </source>
</evidence>
<dbReference type="Pfam" id="PF23782">
    <property type="entry name" value="Tsg_N"/>
    <property type="match status" value="1"/>
</dbReference>
<dbReference type="PANTHER" id="PTHR12312">
    <property type="entry name" value="TWISTED GASTRULATION PROTEIN HOMOLOG 1-A-RELATED"/>
    <property type="match status" value="1"/>
</dbReference>
<evidence type="ECO:0000256" key="2">
    <source>
        <dbReference type="ARBA" id="ARBA00010047"/>
    </source>
</evidence>
<dbReference type="InterPro" id="IPR006761">
    <property type="entry name" value="Tsg"/>
</dbReference>
<evidence type="ECO:0000313" key="10">
    <source>
        <dbReference type="Proteomes" id="UP000695007"/>
    </source>
</evidence>
<feature type="signal peptide" evidence="7">
    <location>
        <begin position="1"/>
        <end position="27"/>
    </location>
</feature>
<dbReference type="GO" id="GO:0005615">
    <property type="term" value="C:extracellular space"/>
    <property type="evidence" value="ECO:0007669"/>
    <property type="project" value="TreeGrafter"/>
</dbReference>
<keyword evidence="10" id="KW-1185">Reference proteome</keyword>
<evidence type="ECO:0000256" key="3">
    <source>
        <dbReference type="ARBA" id="ARBA00022473"/>
    </source>
</evidence>
<dbReference type="GO" id="GO:0030510">
    <property type="term" value="P:regulation of BMP signaling pathway"/>
    <property type="evidence" value="ECO:0007669"/>
    <property type="project" value="TreeGrafter"/>
</dbReference>
<name>A0AAJ6VKS9_9HYME</name>
<evidence type="ECO:0000256" key="6">
    <source>
        <dbReference type="ARBA" id="ARBA00023180"/>
    </source>
</evidence>
<organism evidence="10 11">
    <name type="scientific">Ceratosolen solmsi marchali</name>
    <dbReference type="NCBI Taxonomy" id="326594"/>
    <lineage>
        <taxon>Eukaryota</taxon>
        <taxon>Metazoa</taxon>
        <taxon>Ecdysozoa</taxon>
        <taxon>Arthropoda</taxon>
        <taxon>Hexapoda</taxon>
        <taxon>Insecta</taxon>
        <taxon>Pterygota</taxon>
        <taxon>Neoptera</taxon>
        <taxon>Endopterygota</taxon>
        <taxon>Hymenoptera</taxon>
        <taxon>Apocrita</taxon>
        <taxon>Proctotrupomorpha</taxon>
        <taxon>Chalcidoidea</taxon>
        <taxon>Agaonidae</taxon>
        <taxon>Agaoninae</taxon>
        <taxon>Ceratosolen</taxon>
    </lineage>
</organism>
<keyword evidence="3" id="KW-0217">Developmental protein</keyword>
<evidence type="ECO:0000259" key="9">
    <source>
        <dbReference type="Pfam" id="PF23782"/>
    </source>
</evidence>
<evidence type="ECO:0000256" key="1">
    <source>
        <dbReference type="ARBA" id="ARBA00004613"/>
    </source>
</evidence>
<dbReference type="PANTHER" id="PTHR12312:SF16">
    <property type="entry name" value="TWISTED GASTRULATION PROTEIN HOMOLOG 1-A-RELATED"/>
    <property type="match status" value="1"/>
</dbReference>
<evidence type="ECO:0000256" key="4">
    <source>
        <dbReference type="ARBA" id="ARBA00022525"/>
    </source>
</evidence>
<evidence type="ECO:0000256" key="7">
    <source>
        <dbReference type="SAM" id="SignalP"/>
    </source>
</evidence>
<dbReference type="AlphaFoldDB" id="A0AAJ6VKS9"/>
<dbReference type="InterPro" id="IPR057726">
    <property type="entry name" value="Tsg_C"/>
</dbReference>
<keyword evidence="4" id="KW-0964">Secreted</keyword>
<protein>
    <submittedName>
        <fullName evidence="11">Twisted gastrulation protein homolog 1-A-like</fullName>
    </submittedName>
</protein>
<feature type="chain" id="PRO_5042524164" evidence="7">
    <location>
        <begin position="28"/>
        <end position="243"/>
    </location>
</feature>
<dbReference type="InterPro" id="IPR057635">
    <property type="entry name" value="Tsg_N"/>
</dbReference>
<keyword evidence="6" id="KW-0325">Glycoprotein</keyword>
<dbReference type="Pfam" id="PF04668">
    <property type="entry name" value="Tsg"/>
    <property type="match status" value="1"/>
</dbReference>
<dbReference type="Proteomes" id="UP000695007">
    <property type="component" value="Unplaced"/>
</dbReference>
<keyword evidence="5 7" id="KW-0732">Signal</keyword>
<dbReference type="GeneID" id="105359977"/>
<accession>A0AAJ6VKS9</accession>
<feature type="domain" description="Tsg N-terminal" evidence="9">
    <location>
        <begin position="27"/>
        <end position="83"/>
    </location>
</feature>